<name>A0ABW6J763_STRWE</name>
<keyword evidence="3" id="KW-1185">Reference proteome</keyword>
<accession>A0ABW6J763</accession>
<dbReference type="Proteomes" id="UP001600424">
    <property type="component" value="Unassembled WGS sequence"/>
</dbReference>
<evidence type="ECO:0000313" key="2">
    <source>
        <dbReference type="EMBL" id="MFE5985766.1"/>
    </source>
</evidence>
<sequence>MSRRERGPDDAAGPERSAEDRERALMDSIGVEELDDMLDQGYASPGRPPAVETEEAASAEAGERPTGKAEQGGAGQGSSGGRTPLEPPD</sequence>
<evidence type="ECO:0000313" key="3">
    <source>
        <dbReference type="Proteomes" id="UP001600424"/>
    </source>
</evidence>
<feature type="compositionally biased region" description="Basic and acidic residues" evidence="1">
    <location>
        <begin position="16"/>
        <end position="25"/>
    </location>
</feature>
<protein>
    <submittedName>
        <fullName evidence="2">Uncharacterized protein</fullName>
    </submittedName>
</protein>
<reference evidence="2 3" key="1">
    <citation type="submission" date="2024-09" db="EMBL/GenBank/DDBJ databases">
        <title>The Natural Products Discovery Center: Release of the First 8490 Sequenced Strains for Exploring Actinobacteria Biosynthetic Diversity.</title>
        <authorList>
            <person name="Kalkreuter E."/>
            <person name="Kautsar S.A."/>
            <person name="Yang D."/>
            <person name="Bader C.D."/>
            <person name="Teijaro C.N."/>
            <person name="Fluegel L."/>
            <person name="Davis C.M."/>
            <person name="Simpson J.R."/>
            <person name="Lauterbach L."/>
            <person name="Steele A.D."/>
            <person name="Gui C."/>
            <person name="Meng S."/>
            <person name="Li G."/>
            <person name="Viehrig K."/>
            <person name="Ye F."/>
            <person name="Su P."/>
            <person name="Kiefer A.F."/>
            <person name="Nichols A."/>
            <person name="Cepeda A.J."/>
            <person name="Yan W."/>
            <person name="Fan B."/>
            <person name="Jiang Y."/>
            <person name="Adhikari A."/>
            <person name="Zheng C.-J."/>
            <person name="Schuster L."/>
            <person name="Cowan T.M."/>
            <person name="Smanski M.J."/>
            <person name="Chevrette M.G."/>
            <person name="De Carvalho L.P.S."/>
            <person name="Shen B."/>
        </authorList>
    </citation>
    <scope>NUCLEOTIDE SEQUENCE [LARGE SCALE GENOMIC DNA]</scope>
    <source>
        <strain evidence="2 3">NPDC056472</strain>
    </source>
</reference>
<feature type="region of interest" description="Disordered" evidence="1">
    <location>
        <begin position="1"/>
        <end position="89"/>
    </location>
</feature>
<dbReference type="RefSeq" id="WP_386256616.1">
    <property type="nucleotide sequence ID" value="NZ_JBHTRV010000064.1"/>
</dbReference>
<proteinExistence type="predicted"/>
<feature type="compositionally biased region" description="Gly residues" evidence="1">
    <location>
        <begin position="70"/>
        <end position="80"/>
    </location>
</feature>
<evidence type="ECO:0000256" key="1">
    <source>
        <dbReference type="SAM" id="MobiDB-lite"/>
    </source>
</evidence>
<gene>
    <name evidence="2" type="ORF">ACFQ63_39610</name>
</gene>
<dbReference type="EMBL" id="JBHTRV010000064">
    <property type="protein sequence ID" value="MFE5985766.1"/>
    <property type="molecule type" value="Genomic_DNA"/>
</dbReference>
<organism evidence="2 3">
    <name type="scientific">Streptomyces wedmorensis</name>
    <dbReference type="NCBI Taxonomy" id="43759"/>
    <lineage>
        <taxon>Bacteria</taxon>
        <taxon>Bacillati</taxon>
        <taxon>Actinomycetota</taxon>
        <taxon>Actinomycetes</taxon>
        <taxon>Kitasatosporales</taxon>
        <taxon>Streptomycetaceae</taxon>
        <taxon>Streptomyces</taxon>
    </lineage>
</organism>
<comment type="caution">
    <text evidence="2">The sequence shown here is derived from an EMBL/GenBank/DDBJ whole genome shotgun (WGS) entry which is preliminary data.</text>
</comment>